<name>A0A286A787_9SPHI</name>
<keyword evidence="1" id="KW-0175">Coiled coil</keyword>
<dbReference type="GO" id="GO:0004519">
    <property type="term" value="F:endonuclease activity"/>
    <property type="evidence" value="ECO:0007669"/>
    <property type="project" value="InterPro"/>
</dbReference>
<dbReference type="Gene3D" id="1.10.30.50">
    <property type="match status" value="1"/>
</dbReference>
<feature type="domain" description="HNH nuclease" evidence="3">
    <location>
        <begin position="3798"/>
        <end position="3851"/>
    </location>
</feature>
<evidence type="ECO:0000259" key="3">
    <source>
        <dbReference type="SMART" id="SM00507"/>
    </source>
</evidence>
<feature type="coiled-coil region" evidence="1">
    <location>
        <begin position="1818"/>
        <end position="1854"/>
    </location>
</feature>
<dbReference type="Pfam" id="PF20041">
    <property type="entry name" value="DUF6443"/>
    <property type="match status" value="1"/>
</dbReference>
<dbReference type="InterPro" id="IPR022385">
    <property type="entry name" value="Rhs_assc_core"/>
</dbReference>
<dbReference type="Gene3D" id="2.180.10.10">
    <property type="entry name" value="RHS repeat-associated core"/>
    <property type="match status" value="1"/>
</dbReference>
<proteinExistence type="predicted"/>
<gene>
    <name evidence="4" type="ORF">SAMN06297358_2666</name>
</gene>
<dbReference type="GO" id="GO:0008270">
    <property type="term" value="F:zinc ion binding"/>
    <property type="evidence" value="ECO:0007669"/>
    <property type="project" value="InterPro"/>
</dbReference>
<dbReference type="SUPFAM" id="SSF50978">
    <property type="entry name" value="WD40 repeat-like"/>
    <property type="match status" value="1"/>
</dbReference>
<protein>
    <submittedName>
        <fullName evidence="4">RHS repeat-associated core domain-containing protein</fullName>
    </submittedName>
</protein>
<sequence length="3855" mass="424764">MKTHYLKLIFTGIILFFLAQTALAGRGDKTKSIHTPSGGSPVVVGTSTAKDSIDLDLLSANQRDYNVLNRISFGVDIHYPEYVAGPQLVEISLNVKCWDVQLNALPDRNFRLRIAYYHQDTVKSRILDKFEFADAYKMVFQIDTIRVNGSITTTLPANLFVQGDIFTERYTELESGPVSNHYIQLLDTDCEGNDDGLRFEWKDVKGAEEYQVEFIYISNYGSGSTVIDPSQLRYDFRHNSTRITTANLHYDIPLVFDRGWVAYRVRAIGVDIDNPEHLIFGEWNNSDLGTIADLASSKKIEILDTYVHHGNLNWQYSANYAEQGKRSESIAYMDGTLRSRQQVTKSNAQNKVIVGETIYDHQGRPAINVLPVPIEDRDCGPQNGPSIKYYPEFNLNDSKIPYSKNDFDLSPSSEGDCSVSAAPMSTFNGASRYYSPTNSSQNMQQAYVPDAMQYPFQHIEYTPDQTGRISRQGGLGPDFQLGTGHETRFLYGNPNQLELNRLFGSEVGYSAHYQKNAVIDANGQVTVSYIDIEGRVVATALAGTAPKNLVTLKSSNEQKLQLEHILPDGTNQTVDELDNSITYSSSFLITSPTEFTMNYELFTSPMRDSCLQDICVDCVYELELSLKDDCGVNLLSDTLQHKTVGNFSRNPNGGYVFHAHCTTGSTFSPTTTVTLQIGKYTIAKKLTVVEEAVDAYLALIDSSECVLRYDDFLQAELQNVDSSICLIDCDNCLQQLGTLKEFVSNGHGTAAEFYARVEDCKQLCEDRVSDCSMYLTMMQLDMSPSGQYAEYLNSNGTLDLGKPLSILNTGNSLPIAAASWRNPVLVTPTGNQSIYVDAAGQRSKIYLSEDPNNPGTYLPAPLNSGMVQYDAATDQYFVYPEQLQTVVDFIDHFESSWALSLVKYHPEYCFYESCIGYEEKHSATDAFSSASFDELLYNTNTFAEAQALGFITGAGLPSNWFVPSGNNPMDSLKPWDPFVFYEEDFEANLCTGFGDKLRDKYNHFEYQFGDWYSMAEIAAYTVRCGSNFPSVPAVNCYNFGQLFNGVVDTNILNSEWRILKALYMSAKQGFQQDLARCKSILHCDAYNYCIGNTEYTPWPIFGYIQTSPSTQYYPFLDPGQPCSVFRSHLYRYKTKRFPNHEDAMAEDANSTAYELYLQTGQCPNAFALQHLLNELAQNSHLTAASYNLSSAAYLPALFQANNAYYNPGTSPALTYTATAGANTITANWNETASTLATLTLNKTASQNWNQVTGIVNLFATGQHTFTAEATYVNIANASIETFPISGSLSYFDLQGCTFEQECTSSQLALDLTTVFNVLNLDNALASTSPVDLVSYNSSAIGSVVNLTSLYIINAAHAGTSLSFVSQGNTYRIYNTSVPGNGGLYIKINNTVGNLSSPITGFGPIISTGTYSFEMKATQASGYPVTFEGILFQVHNGDTIGISAGNCDLPTPNQCEGHPFETFVDLQPLLRDVLKSYNGSSDIDLYASVFTTPAIVAALPFDQSETTSQDYGDSLVISAGDCDLILTMDTSGYKQFNNIQNLTGFKLVGDLNYQSAYTHFVALATFFTPAGNIQDTIYGTTCFSLKDCESCSGPVAGIANNTLIQVAVPIGSVSELESLIAALENNPEGSNPQETLPCPQKYDDYLNCLFNFNQSYTQFQLAQIPQDTFELHNYCQCVEGYCGLLSDILAGNLAFANQEHFNNYTSIGRFCGKDTINEPEDPCKLAYVDYLRCTSRFVEENTTSWTLSYIPRSAFDSLGLCNCVAAYCSALDAALAGLETFANQAEFDNYVFGKLNCTPVPPPPCTPTLLTGVIPEMPIVELENECISTQVNLAALNAQNAYAQYLDSINSLRRQKYLDHCLSTQERLMTSYNDREHHYMLYYYDLAGNLIKTVPPEGVELLPINSSSDNLNLQINGDRNDGIKTVFTSHRLQTRYEYNSLGQMVSTFTPDTDPMTAFEQTLPNGLNAKLVTKKIQMINAGLGYLAGSVDNRGYMYRTTDGGQTWKRVTNLVAADLKKIVMLDDNIGIAIGQAGTVLKTTDAGQNWDMVSTWNTAGMLEDLNDVAVLNPTSSPTIMVVGKNGLAANCTNFTASSPTFTMSNTGLSGDIVSIEASNGSFYCTAHHPVDELSKFYRFVSGAWTELPNVRTNNFSDVHFYGADAAYAADLEGRIYSNNAVAAPSSKWIHRSSNLADSILGIRFFNQQQGIALVQKNGLNKLFRTIDRAVNWTPLHDSSYHAVAISKNNAVAAAVGNNKRIAVIFPYASGTDQLVEVQAPSLAGNCTAVWVEETNGNVRLIVSDNSRIFYTQNALLQHPVWIEHNYSSIGTPIVKLDADLMPSGEIFGVAITASGQAWRLKRDLTSEVQLVTTAMSGSGYAGLSKGDHYFYLTFANSGGMRYVSKNATTTVSVLAGISYNAPFISAKSQRLVAASNTGDIGFVQLNSAGTTNVSSSVHTQKVYPDQINRLKKDVVSDKIFAFGNDGLVYHWDASVNSFRRITNYENNAIYDAHVNNAQVVIVGANGLAKKGTHTSYATLQMNAILTSSGQTVAQAIPQTDLYGVNITAGNRFYAVGQNGALIYSPNFTVTAPTYLSQGNTDLFGVALKNNAENVLIIGEHALLQEQFGAMPIVNSNLFVPPVLDFHFADAVLATVISENYVARSTDNGTATWKIVKPLGNQNPTATYAKVWTTSTGKSLLFGNANSLLHQMGSGSTTTAFPSSDVTAVSLGTNNQTIYLVDAGVVKRINLSSLAPTTLHSLSGSNTAHALKVFSNGDHIVVGSAGLYQHYNAAGTLLAYAHGLPAEDLNDLAFTDHLNGVIVGNGGTYYKAVNPTVSPTGFLQATQWQQVDLTATDPVGASPGTIHAVAYVSPVKILIGGKNASSSASNAYVRHIYDAGGRYSTRFFYDRLGRLVVSQNSRQEKQKRYSYVLYDALGRVYESGEKTENAGGTELRFKGIFGTEISGYFNPSAIDDTHLESWITASGDRSEVVRSYYDQTTITGLPGSLASDLTKQRLRIAHVTFEELYDGNDQTFDHATHYSYDIHGNVKTLVQDNQKMAVSFPSIATGRFKTVDYSYDLLSGNVHRVSIQSGQPDQWHHAYTYDADNRLRKVYTNTSQPLTKIGRLTQNKENELAVNSDWQNDAQYYFYDHGPLARMEVGQNNLQGVDYHYNLQGWIIGANSSVLDAAHDPGKDSGPGLNALFAKDIFGFGLNYYTGDYTTISGATPRASVANGSHPDDNSRDLYNGNIRYMQTAITNPLDRSAMPMVNAYRYDQLQRLSESRSYEAGLSSNEWNPKTYNDEYHNTFTYDGSGNILTQNRHRRDGTQIENLKYNYQRNSNDQVIRNRLYHVNDDISSGLDSTDIDDMGAFDAAANTINSNNNYVYDAQGRLVKDRQEEIDTIIWTATNKIKEIRRTASSQKMNLEFDYDALGQRIAKHVYENQTLSLVRSSYYVISADKNTVLVYEHEIKPQAPRNAVFFRLAERNIYGEKRMGTVNDTVNMVLPNLLPSYGLLGNRSYEFSNHLGNVLMVSSDILYPISSGGSSIDGYEVGINQATDYSPFGVQLDGRTISNPFADQHRYGFQGQEKDNEIKSEGNSLNYEYRMHDPRIGRFFATDPLEEDYPWNTPYAFSENRLLDGVELEGLEWSRVNEKGDEVWFISDLISESLDYIPGVGTLKGVLEAWDGERAFTGDPLNTWERGIGMIPYVSKVPIVKKTLKAATKVEKAVELEQKVEKKVTTAVKKSVSSSNGKKAATAPVGSKKITSTTNSGATANKTLTPPGKGKGSVAPKDRDPKRVYTKKQRQDLLDEQDGKCLSCGDKKTVDEVDGHHIKRHADGGQTTKANGAALCKDCHKKIHK</sequence>
<dbReference type="PANTHER" id="PTHR32305:SF15">
    <property type="entry name" value="PROTEIN RHSA-RELATED"/>
    <property type="match status" value="1"/>
</dbReference>
<dbReference type="CDD" id="cd00085">
    <property type="entry name" value="HNHc"/>
    <property type="match status" value="1"/>
</dbReference>
<dbReference type="InterPro" id="IPR050708">
    <property type="entry name" value="T6SS_VgrG/RHS"/>
</dbReference>
<dbReference type="RefSeq" id="WP_097132509.1">
    <property type="nucleotide sequence ID" value="NZ_OCMT01000003.1"/>
</dbReference>
<dbReference type="NCBIfam" id="TIGR03696">
    <property type="entry name" value="Rhs_assc_core"/>
    <property type="match status" value="1"/>
</dbReference>
<dbReference type="InterPro" id="IPR003615">
    <property type="entry name" value="HNH_nuc"/>
</dbReference>
<keyword evidence="5" id="KW-1185">Reference proteome</keyword>
<dbReference type="Gene3D" id="2.130.10.10">
    <property type="entry name" value="YVTN repeat-like/Quinoprotein amine dehydrogenase"/>
    <property type="match status" value="1"/>
</dbReference>
<evidence type="ECO:0000256" key="2">
    <source>
        <dbReference type="SAM" id="MobiDB-lite"/>
    </source>
</evidence>
<evidence type="ECO:0000256" key="1">
    <source>
        <dbReference type="SAM" id="Coils"/>
    </source>
</evidence>
<organism evidence="4 5">
    <name type="scientific">Pedobacter xixiisoli</name>
    <dbReference type="NCBI Taxonomy" id="1476464"/>
    <lineage>
        <taxon>Bacteria</taxon>
        <taxon>Pseudomonadati</taxon>
        <taxon>Bacteroidota</taxon>
        <taxon>Sphingobacteriia</taxon>
        <taxon>Sphingobacteriales</taxon>
        <taxon>Sphingobacteriaceae</taxon>
        <taxon>Pedobacter</taxon>
    </lineage>
</organism>
<feature type="compositionally biased region" description="Basic and acidic residues" evidence="2">
    <location>
        <begin position="3786"/>
        <end position="3801"/>
    </location>
</feature>
<feature type="compositionally biased region" description="Low complexity" evidence="2">
    <location>
        <begin position="3735"/>
        <end position="3751"/>
    </location>
</feature>
<dbReference type="GO" id="GO:0003676">
    <property type="term" value="F:nucleic acid binding"/>
    <property type="evidence" value="ECO:0007669"/>
    <property type="project" value="InterPro"/>
</dbReference>
<reference evidence="5" key="1">
    <citation type="submission" date="2017-09" db="EMBL/GenBank/DDBJ databases">
        <authorList>
            <person name="Varghese N."/>
            <person name="Submissions S."/>
        </authorList>
    </citation>
    <scope>NUCLEOTIDE SEQUENCE [LARGE SCALE GENOMIC DNA]</scope>
    <source>
        <strain evidence="5">CGMCC 1.12803</strain>
    </source>
</reference>
<accession>A0A286A787</accession>
<evidence type="ECO:0000313" key="4">
    <source>
        <dbReference type="EMBL" id="SOD17745.1"/>
    </source>
</evidence>
<dbReference type="Proteomes" id="UP000219281">
    <property type="component" value="Unassembled WGS sequence"/>
</dbReference>
<dbReference type="EMBL" id="OCMT01000003">
    <property type="protein sequence ID" value="SOD17745.1"/>
    <property type="molecule type" value="Genomic_DNA"/>
</dbReference>
<feature type="compositionally biased region" description="Polar residues" evidence="2">
    <location>
        <begin position="3759"/>
        <end position="3774"/>
    </location>
</feature>
<dbReference type="InterPro" id="IPR002711">
    <property type="entry name" value="HNH"/>
</dbReference>
<feature type="region of interest" description="Disordered" evidence="2">
    <location>
        <begin position="3735"/>
        <end position="3801"/>
    </location>
</feature>
<dbReference type="InterPro" id="IPR045619">
    <property type="entry name" value="DUF6443"/>
</dbReference>
<dbReference type="PANTHER" id="PTHR32305">
    <property type="match status" value="1"/>
</dbReference>
<dbReference type="InterPro" id="IPR015943">
    <property type="entry name" value="WD40/YVTN_repeat-like_dom_sf"/>
</dbReference>
<dbReference type="InterPro" id="IPR036322">
    <property type="entry name" value="WD40_repeat_dom_sf"/>
</dbReference>
<evidence type="ECO:0000313" key="5">
    <source>
        <dbReference type="Proteomes" id="UP000219281"/>
    </source>
</evidence>
<dbReference type="OrthoDB" id="2972467at2"/>
<dbReference type="Pfam" id="PF01844">
    <property type="entry name" value="HNH"/>
    <property type="match status" value="1"/>
</dbReference>
<dbReference type="SMART" id="SM00507">
    <property type="entry name" value="HNHc"/>
    <property type="match status" value="1"/>
</dbReference>
<dbReference type="SUPFAM" id="SSF110296">
    <property type="entry name" value="Oligoxyloglucan reducing end-specific cellobiohydrolase"/>
    <property type="match status" value="1"/>
</dbReference>